<accession>A0A9Q0C4S1</accession>
<reference evidence="2" key="1">
    <citation type="journal article" date="2022" name="Cell">
        <title>Repeat-based holocentromeres influence genome architecture and karyotype evolution.</title>
        <authorList>
            <person name="Hofstatter P.G."/>
            <person name="Thangavel G."/>
            <person name="Lux T."/>
            <person name="Neumann P."/>
            <person name="Vondrak T."/>
            <person name="Novak P."/>
            <person name="Zhang M."/>
            <person name="Costa L."/>
            <person name="Castellani M."/>
            <person name="Scott A."/>
            <person name="Toegelov H."/>
            <person name="Fuchs J."/>
            <person name="Mata-Sucre Y."/>
            <person name="Dias Y."/>
            <person name="Vanzela A.L.L."/>
            <person name="Huettel B."/>
            <person name="Almeida C.C.S."/>
            <person name="Simkova H."/>
            <person name="Souza G."/>
            <person name="Pedrosa-Harand A."/>
            <person name="Macas J."/>
            <person name="Mayer K.F.X."/>
            <person name="Houben A."/>
            <person name="Marques A."/>
        </authorList>
    </citation>
    <scope>NUCLEOTIDE SEQUENCE</scope>
    <source>
        <strain evidence="2">RhyBre1mFocal</strain>
    </source>
</reference>
<keyword evidence="3" id="KW-1185">Reference proteome</keyword>
<proteinExistence type="predicted"/>
<dbReference type="OrthoDB" id="2014201at2759"/>
<evidence type="ECO:0000313" key="2">
    <source>
        <dbReference type="EMBL" id="KAJ1687249.1"/>
    </source>
</evidence>
<dbReference type="Gene3D" id="3.90.550.10">
    <property type="entry name" value="Spore Coat Polysaccharide Biosynthesis Protein SpsA, Chain A"/>
    <property type="match status" value="1"/>
</dbReference>
<evidence type="ECO:0000256" key="1">
    <source>
        <dbReference type="ARBA" id="ARBA00023211"/>
    </source>
</evidence>
<dbReference type="EMBL" id="JAMQYH010000005">
    <property type="protein sequence ID" value="KAJ1687249.1"/>
    <property type="molecule type" value="Genomic_DNA"/>
</dbReference>
<dbReference type="PANTHER" id="PTHR11183">
    <property type="entry name" value="GLYCOGENIN SUBFAMILY MEMBER"/>
    <property type="match status" value="1"/>
</dbReference>
<protein>
    <recommendedName>
        <fullName evidence="4">Hexosyltransferase</fullName>
    </recommendedName>
</protein>
<evidence type="ECO:0000313" key="3">
    <source>
        <dbReference type="Proteomes" id="UP001151287"/>
    </source>
</evidence>
<keyword evidence="1" id="KW-0464">Manganese</keyword>
<dbReference type="InterPro" id="IPR050587">
    <property type="entry name" value="GNT1/Glycosyltrans_8"/>
</dbReference>
<dbReference type="SUPFAM" id="SSF53448">
    <property type="entry name" value="Nucleotide-diphospho-sugar transferases"/>
    <property type="match status" value="1"/>
</dbReference>
<sequence>MRDLFRCDDLVKKDGTWWMYEIDAMRLEEKMQSPPGTCELILPLRDEGPNKGFDLEKLKPLQQLQRQQREAYVTVLHSSDTYVCGAITLAHSIHIVGPPMILYFSMMNSSTQPSFVPFVMPLTEYDKIVFIDADIVVLRNLDVLFNFPSISAHVDHDEFFNSGVMVVEPSNCTFKTIMLNINSVESYNGGDQGFLNEIFVWWHRLPRKTNFFKVTWENTTEEKLMLDLMFAADPPQVYAIHYFGVKPWMCYKDYDCNWDLESVRNFANDEAHWRWWRVYDGMDQGLRRMCRLLTQQKNNLNHFRRQGGKMRYSDGHWKLNITDPRKDQ</sequence>
<gene>
    <name evidence="2" type="ORF">LUZ63_018639</name>
</gene>
<dbReference type="Proteomes" id="UP001151287">
    <property type="component" value="Unassembled WGS sequence"/>
</dbReference>
<name>A0A9Q0C4S1_9POAL</name>
<organism evidence="2 3">
    <name type="scientific">Rhynchospora breviuscula</name>
    <dbReference type="NCBI Taxonomy" id="2022672"/>
    <lineage>
        <taxon>Eukaryota</taxon>
        <taxon>Viridiplantae</taxon>
        <taxon>Streptophyta</taxon>
        <taxon>Embryophyta</taxon>
        <taxon>Tracheophyta</taxon>
        <taxon>Spermatophyta</taxon>
        <taxon>Magnoliopsida</taxon>
        <taxon>Liliopsida</taxon>
        <taxon>Poales</taxon>
        <taxon>Cyperaceae</taxon>
        <taxon>Cyperoideae</taxon>
        <taxon>Rhynchosporeae</taxon>
        <taxon>Rhynchospora</taxon>
    </lineage>
</organism>
<dbReference type="AlphaFoldDB" id="A0A9Q0C4S1"/>
<evidence type="ECO:0008006" key="4">
    <source>
        <dbReference type="Google" id="ProtNLM"/>
    </source>
</evidence>
<comment type="caution">
    <text evidence="2">The sequence shown here is derived from an EMBL/GenBank/DDBJ whole genome shotgun (WGS) entry which is preliminary data.</text>
</comment>
<dbReference type="InterPro" id="IPR029044">
    <property type="entry name" value="Nucleotide-diphossugar_trans"/>
</dbReference>